<sequence length="124" mass="14520">MADKWKVDPTKPVKSLINRACSNSDSAPMPNHESFIEKMKKDGLVLHGQILFLYAEVMGLADYYLLRYRRSMRDRRRRKIVNPYLQHWPPISLLPIHTKVNAKDEILEEIKRKAQNNARYSAIA</sequence>
<proteinExistence type="predicted"/>
<dbReference type="EMBL" id="CAWUPB010000851">
    <property type="protein sequence ID" value="CAK7327348.1"/>
    <property type="molecule type" value="Genomic_DNA"/>
</dbReference>
<keyword evidence="1" id="KW-0812">Transmembrane</keyword>
<accession>A0AAV1R2V1</accession>
<keyword evidence="1" id="KW-1133">Transmembrane helix</keyword>
<feature type="transmembrane region" description="Helical" evidence="1">
    <location>
        <begin position="44"/>
        <end position="66"/>
    </location>
</feature>
<protein>
    <submittedName>
        <fullName evidence="2">Uncharacterized protein</fullName>
    </submittedName>
</protein>
<keyword evidence="3" id="KW-1185">Reference proteome</keyword>
<reference evidence="2 3" key="1">
    <citation type="submission" date="2024-01" db="EMBL/GenBank/DDBJ databases">
        <authorList>
            <person name="Waweru B."/>
        </authorList>
    </citation>
    <scope>NUCLEOTIDE SEQUENCE [LARGE SCALE GENOMIC DNA]</scope>
</reference>
<organism evidence="2 3">
    <name type="scientific">Dovyalis caffra</name>
    <dbReference type="NCBI Taxonomy" id="77055"/>
    <lineage>
        <taxon>Eukaryota</taxon>
        <taxon>Viridiplantae</taxon>
        <taxon>Streptophyta</taxon>
        <taxon>Embryophyta</taxon>
        <taxon>Tracheophyta</taxon>
        <taxon>Spermatophyta</taxon>
        <taxon>Magnoliopsida</taxon>
        <taxon>eudicotyledons</taxon>
        <taxon>Gunneridae</taxon>
        <taxon>Pentapetalae</taxon>
        <taxon>rosids</taxon>
        <taxon>fabids</taxon>
        <taxon>Malpighiales</taxon>
        <taxon>Salicaceae</taxon>
        <taxon>Flacourtieae</taxon>
        <taxon>Dovyalis</taxon>
    </lineage>
</organism>
<keyword evidence="1" id="KW-0472">Membrane</keyword>
<evidence type="ECO:0000313" key="3">
    <source>
        <dbReference type="Proteomes" id="UP001314170"/>
    </source>
</evidence>
<name>A0AAV1R2V1_9ROSI</name>
<evidence type="ECO:0000313" key="2">
    <source>
        <dbReference type="EMBL" id="CAK7327348.1"/>
    </source>
</evidence>
<gene>
    <name evidence="2" type="ORF">DCAF_LOCUS5057</name>
</gene>
<dbReference type="AlphaFoldDB" id="A0AAV1R2V1"/>
<dbReference type="Proteomes" id="UP001314170">
    <property type="component" value="Unassembled WGS sequence"/>
</dbReference>
<evidence type="ECO:0000256" key="1">
    <source>
        <dbReference type="SAM" id="Phobius"/>
    </source>
</evidence>
<comment type="caution">
    <text evidence="2">The sequence shown here is derived from an EMBL/GenBank/DDBJ whole genome shotgun (WGS) entry which is preliminary data.</text>
</comment>